<dbReference type="InterPro" id="IPR037066">
    <property type="entry name" value="Plug_dom_sf"/>
</dbReference>
<evidence type="ECO:0000259" key="16">
    <source>
        <dbReference type="SMART" id="SM00965"/>
    </source>
</evidence>
<dbReference type="InterPro" id="IPR008969">
    <property type="entry name" value="CarboxyPept-like_regulatory"/>
</dbReference>
<reference evidence="17 18" key="1">
    <citation type="submission" date="2018-09" db="EMBL/GenBank/DDBJ databases">
        <title>Genomic Encyclopedia of Archaeal and Bacterial Type Strains, Phase II (KMG-II): from individual species to whole genera.</title>
        <authorList>
            <person name="Goeker M."/>
        </authorList>
    </citation>
    <scope>NUCLEOTIDE SEQUENCE [LARGE SCALE GENOMIC DNA]</scope>
    <source>
        <strain evidence="17 18">DSM 27148</strain>
    </source>
</reference>
<evidence type="ECO:0000256" key="11">
    <source>
        <dbReference type="ARBA" id="ARBA00023237"/>
    </source>
</evidence>
<dbReference type="GO" id="GO:0009279">
    <property type="term" value="C:cell outer membrane"/>
    <property type="evidence" value="ECO:0007669"/>
    <property type="project" value="UniProtKB-SubCell"/>
</dbReference>
<keyword evidence="8 13" id="KW-0798">TonB box</keyword>
<feature type="region of interest" description="Disordered" evidence="14">
    <location>
        <begin position="467"/>
        <end position="505"/>
    </location>
</feature>
<dbReference type="Pfam" id="PF00593">
    <property type="entry name" value="TonB_dep_Rec_b-barrel"/>
    <property type="match status" value="1"/>
</dbReference>
<dbReference type="Pfam" id="PF07715">
    <property type="entry name" value="Plug"/>
    <property type="match status" value="1"/>
</dbReference>
<dbReference type="Gene3D" id="2.60.40.1120">
    <property type="entry name" value="Carboxypeptidase-like, regulatory domain"/>
    <property type="match status" value="1"/>
</dbReference>
<dbReference type="GO" id="GO:0015344">
    <property type="term" value="F:siderophore uptake transmembrane transporter activity"/>
    <property type="evidence" value="ECO:0007669"/>
    <property type="project" value="TreeGrafter"/>
</dbReference>
<dbReference type="PROSITE" id="PS52016">
    <property type="entry name" value="TONB_DEPENDENT_REC_3"/>
    <property type="match status" value="1"/>
</dbReference>
<evidence type="ECO:0000256" key="3">
    <source>
        <dbReference type="ARBA" id="ARBA00022452"/>
    </source>
</evidence>
<comment type="caution">
    <text evidence="17">The sequence shown here is derived from an EMBL/GenBank/DDBJ whole genome shotgun (WGS) entry which is preliminary data.</text>
</comment>
<evidence type="ECO:0000256" key="15">
    <source>
        <dbReference type="SAM" id="SignalP"/>
    </source>
</evidence>
<sequence>MKTFVLLLCLLLSGIFAYSQQLDLQYRETALNEVLLDLRDRYDFQFSFDDARLSSYKITVHQSFSGLPQALDYLLKDLPLAYEKSGDVFLIYSSQQDRSIKAFHISGVVQDATTGETLPYTHIYLNGKGMSTDHNGTFSFRSLSDSIFQVRLTYLGFFPQDTTVAAADNQVFKLNPSLFKLKEIRVEGLSVVRSEQIGQEAGEIRLNHQVAGSLPGYGDNSVFNLLRLQPGILAAGEQSNDLIIRGSYAGQSQVLFDGFTLFGMKNFNDNISAVNPFMAKDIRVMKGGFSAEYGGRVGGIVQITGVNGSTEDLQLQLSVNNMTMNGWLSLPLGTKNSLVVAMRQTYYELYDKNQLTLGTSGNSGRGSSIDRYVYPDYNFRDFNVKFSGRTGDADFYSLSLFTGRDRYVYGLEYETQSQRNQLSYEDEEQNQQYGASARYSKAWNGGLRSELTAAYSSLETQVTNLRESAGQNGGSDGSGGSGGNGNGQGGSTSSSGSSSSTSWITDTDDYNQNKIDEFRLELQNHLSLSPVHRLGFGMGVVQNDIHFQEDSFAVNLAHEKYSLSRLNAYLEDHLSITQKLRLTAGVRADLPFDLNRVDIQPRISAGYELTDAWKLSASWGTYRQYISHTSVVDPLGNFRYLWTICNDDDIPVLWSQQSILGLSWHKNGYLFSIEAYRKHTKGLSRFVETQEGTGLFQGDAKTSGLDLFLKKDWKGHSFWLAYTLSETKEHFSYFDPEVYLRALHDQRHELKAAALINFKPIYFSANYVFGSGFPDLLDDPSVDGRDYHRLDVALSYRVTRQRYGLEFGVSVLNVFNYENLKYDNFVRIPDDQDATLNVSAEAVPFTPVMFLKLAF</sequence>
<keyword evidence="2 12" id="KW-0813">Transport</keyword>
<dbReference type="Gene3D" id="2.40.170.20">
    <property type="entry name" value="TonB-dependent receptor, beta-barrel domain"/>
    <property type="match status" value="1"/>
</dbReference>
<evidence type="ECO:0000256" key="14">
    <source>
        <dbReference type="SAM" id="MobiDB-lite"/>
    </source>
</evidence>
<keyword evidence="18" id="KW-1185">Reference proteome</keyword>
<dbReference type="SMART" id="SM00965">
    <property type="entry name" value="STN"/>
    <property type="match status" value="1"/>
</dbReference>
<keyword evidence="7" id="KW-0408">Iron</keyword>
<feature type="chain" id="PRO_5019277096" evidence="15">
    <location>
        <begin position="18"/>
        <end position="855"/>
    </location>
</feature>
<evidence type="ECO:0000256" key="12">
    <source>
        <dbReference type="PROSITE-ProRule" id="PRU01360"/>
    </source>
</evidence>
<evidence type="ECO:0000256" key="6">
    <source>
        <dbReference type="ARBA" id="ARBA00022729"/>
    </source>
</evidence>
<evidence type="ECO:0000256" key="2">
    <source>
        <dbReference type="ARBA" id="ARBA00022448"/>
    </source>
</evidence>
<proteinExistence type="inferred from homology"/>
<dbReference type="Pfam" id="PF16344">
    <property type="entry name" value="FecR_C"/>
    <property type="match status" value="1"/>
</dbReference>
<dbReference type="InterPro" id="IPR012910">
    <property type="entry name" value="Plug_dom"/>
</dbReference>
<evidence type="ECO:0000256" key="1">
    <source>
        <dbReference type="ARBA" id="ARBA00004571"/>
    </source>
</evidence>
<feature type="domain" description="Secretin/TonB short N-terminal" evidence="16">
    <location>
        <begin position="44"/>
        <end position="94"/>
    </location>
</feature>
<keyword evidence="5 12" id="KW-0812">Transmembrane</keyword>
<comment type="similarity">
    <text evidence="12 13">Belongs to the TonB-dependent receptor family.</text>
</comment>
<keyword evidence="11 12" id="KW-0998">Cell outer membrane</keyword>
<dbReference type="SUPFAM" id="SSF56935">
    <property type="entry name" value="Porins"/>
    <property type="match status" value="1"/>
</dbReference>
<gene>
    <name evidence="17" type="ORF">BC643_1651</name>
</gene>
<dbReference type="EMBL" id="RAPN01000001">
    <property type="protein sequence ID" value="RKD91298.1"/>
    <property type="molecule type" value="Genomic_DNA"/>
</dbReference>
<evidence type="ECO:0000256" key="10">
    <source>
        <dbReference type="ARBA" id="ARBA00023170"/>
    </source>
</evidence>
<keyword evidence="4" id="KW-0410">Iron transport</keyword>
<keyword evidence="4" id="KW-0406">Ion transport</keyword>
<dbReference type="Gene3D" id="2.170.130.10">
    <property type="entry name" value="TonB-dependent receptor, plug domain"/>
    <property type="match status" value="1"/>
</dbReference>
<dbReference type="OrthoDB" id="1111684at2"/>
<keyword evidence="6 15" id="KW-0732">Signal</keyword>
<evidence type="ECO:0000256" key="7">
    <source>
        <dbReference type="ARBA" id="ARBA00023004"/>
    </source>
</evidence>
<organism evidence="17 18">
    <name type="scientific">Mangrovibacterium diazotrophicum</name>
    <dbReference type="NCBI Taxonomy" id="1261403"/>
    <lineage>
        <taxon>Bacteria</taxon>
        <taxon>Pseudomonadati</taxon>
        <taxon>Bacteroidota</taxon>
        <taxon>Bacteroidia</taxon>
        <taxon>Marinilabiliales</taxon>
        <taxon>Prolixibacteraceae</taxon>
        <taxon>Mangrovibacterium</taxon>
    </lineage>
</organism>
<dbReference type="Pfam" id="PF13715">
    <property type="entry name" value="CarbopepD_reg_2"/>
    <property type="match status" value="1"/>
</dbReference>
<evidence type="ECO:0000256" key="13">
    <source>
        <dbReference type="RuleBase" id="RU003357"/>
    </source>
</evidence>
<keyword evidence="10 17" id="KW-0675">Receptor</keyword>
<dbReference type="SUPFAM" id="SSF49464">
    <property type="entry name" value="Carboxypeptidase regulatory domain-like"/>
    <property type="match status" value="1"/>
</dbReference>
<name>A0A419W756_9BACT</name>
<accession>A0A419W756</accession>
<dbReference type="Gene3D" id="3.55.50.30">
    <property type="match status" value="1"/>
</dbReference>
<keyword evidence="3 12" id="KW-1134">Transmembrane beta strand</keyword>
<evidence type="ECO:0000313" key="18">
    <source>
        <dbReference type="Proteomes" id="UP000283387"/>
    </source>
</evidence>
<dbReference type="InterPro" id="IPR011662">
    <property type="entry name" value="Secretin/TonB_short_N"/>
</dbReference>
<dbReference type="PANTHER" id="PTHR30069:SF29">
    <property type="entry name" value="HEMOGLOBIN AND HEMOGLOBIN-HAPTOGLOBIN-BINDING PROTEIN 1-RELATED"/>
    <property type="match status" value="1"/>
</dbReference>
<evidence type="ECO:0000313" key="17">
    <source>
        <dbReference type="EMBL" id="RKD91298.1"/>
    </source>
</evidence>
<dbReference type="GO" id="GO:0044718">
    <property type="term" value="P:siderophore transmembrane transport"/>
    <property type="evidence" value="ECO:0007669"/>
    <property type="project" value="TreeGrafter"/>
</dbReference>
<feature type="compositionally biased region" description="Low complexity" evidence="14">
    <location>
        <begin position="491"/>
        <end position="502"/>
    </location>
</feature>
<comment type="subcellular location">
    <subcellularLocation>
        <location evidence="1 12">Cell outer membrane</location>
        <topology evidence="1 12">Multi-pass membrane protein</topology>
    </subcellularLocation>
</comment>
<dbReference type="PANTHER" id="PTHR30069">
    <property type="entry name" value="TONB-DEPENDENT OUTER MEMBRANE RECEPTOR"/>
    <property type="match status" value="1"/>
</dbReference>
<evidence type="ECO:0000256" key="8">
    <source>
        <dbReference type="ARBA" id="ARBA00023077"/>
    </source>
</evidence>
<dbReference type="RefSeq" id="WP_120272612.1">
    <property type="nucleotide sequence ID" value="NZ_RAPN01000001.1"/>
</dbReference>
<feature type="signal peptide" evidence="15">
    <location>
        <begin position="1"/>
        <end position="17"/>
    </location>
</feature>
<dbReference type="InterPro" id="IPR000531">
    <property type="entry name" value="Beta-barrel_TonB"/>
</dbReference>
<protein>
    <submittedName>
        <fullName evidence="17">Outer membrane receptor protein involved in Fe transport</fullName>
    </submittedName>
</protein>
<dbReference type="AlphaFoldDB" id="A0A419W756"/>
<dbReference type="InterPro" id="IPR032508">
    <property type="entry name" value="FecR_C"/>
</dbReference>
<dbReference type="InterPro" id="IPR039426">
    <property type="entry name" value="TonB-dep_rcpt-like"/>
</dbReference>
<keyword evidence="9 12" id="KW-0472">Membrane</keyword>
<dbReference type="InterPro" id="IPR036942">
    <property type="entry name" value="Beta-barrel_TonB_sf"/>
</dbReference>
<dbReference type="Proteomes" id="UP000283387">
    <property type="component" value="Unassembled WGS sequence"/>
</dbReference>
<evidence type="ECO:0000256" key="4">
    <source>
        <dbReference type="ARBA" id="ARBA00022496"/>
    </source>
</evidence>
<evidence type="ECO:0000256" key="9">
    <source>
        <dbReference type="ARBA" id="ARBA00023136"/>
    </source>
</evidence>
<feature type="compositionally biased region" description="Gly residues" evidence="14">
    <location>
        <begin position="471"/>
        <end position="490"/>
    </location>
</feature>
<evidence type="ECO:0000256" key="5">
    <source>
        <dbReference type="ARBA" id="ARBA00022692"/>
    </source>
</evidence>